<evidence type="ECO:0000313" key="6">
    <source>
        <dbReference type="EMBL" id="KHJ54432.1"/>
    </source>
</evidence>
<proteinExistence type="inferred from homology"/>
<reference evidence="6 7" key="1">
    <citation type="submission" date="2014-09" db="EMBL/GenBank/DDBJ databases">
        <title>Isolation and characterization of Aurantimonas altamirensis ON-56566 from clinical sample following a dog bite.</title>
        <authorList>
            <person name="Eshaghi A."/>
            <person name="Li A."/>
            <person name="Shahinas D."/>
            <person name="Bahn P."/>
            <person name="Kus J.V."/>
            <person name="Patel S.N."/>
        </authorList>
    </citation>
    <scope>NUCLEOTIDE SEQUENCE [LARGE SCALE GENOMIC DNA]</scope>
    <source>
        <strain evidence="6 7">ON-56566</strain>
    </source>
</reference>
<name>A0A0B1Q695_9HYPH</name>
<dbReference type="InterPro" id="IPR036388">
    <property type="entry name" value="WH-like_DNA-bd_sf"/>
</dbReference>
<evidence type="ECO:0000259" key="5">
    <source>
        <dbReference type="Pfam" id="PF04198"/>
    </source>
</evidence>
<dbReference type="PANTHER" id="PTHR34294:SF1">
    <property type="entry name" value="TRANSCRIPTIONAL REGULATOR LSRR"/>
    <property type="match status" value="1"/>
</dbReference>
<evidence type="ECO:0000256" key="1">
    <source>
        <dbReference type="ARBA" id="ARBA00010466"/>
    </source>
</evidence>
<dbReference type="EMBL" id="JRFJ01000003">
    <property type="protein sequence ID" value="KHJ54432.1"/>
    <property type="molecule type" value="Genomic_DNA"/>
</dbReference>
<dbReference type="GO" id="GO:0030246">
    <property type="term" value="F:carbohydrate binding"/>
    <property type="evidence" value="ECO:0007669"/>
    <property type="project" value="InterPro"/>
</dbReference>
<evidence type="ECO:0000256" key="3">
    <source>
        <dbReference type="ARBA" id="ARBA00023125"/>
    </source>
</evidence>
<comment type="caution">
    <text evidence="6">The sequence shown here is derived from an EMBL/GenBank/DDBJ whole genome shotgun (WGS) entry which is preliminary data.</text>
</comment>
<evidence type="ECO:0000313" key="7">
    <source>
        <dbReference type="Proteomes" id="UP000030826"/>
    </source>
</evidence>
<dbReference type="Gene3D" id="1.10.10.10">
    <property type="entry name" value="Winged helix-like DNA-binding domain superfamily/Winged helix DNA-binding domain"/>
    <property type="match status" value="1"/>
</dbReference>
<keyword evidence="3" id="KW-0238">DNA-binding</keyword>
<dbReference type="InterPro" id="IPR037171">
    <property type="entry name" value="NagB/RpiA_transferase-like"/>
</dbReference>
<evidence type="ECO:0000256" key="4">
    <source>
        <dbReference type="ARBA" id="ARBA00023163"/>
    </source>
</evidence>
<keyword evidence="4" id="KW-0804">Transcription</keyword>
<keyword evidence="2" id="KW-0805">Transcription regulation</keyword>
<gene>
    <name evidence="6" type="ORF">LA66_13360</name>
</gene>
<protein>
    <submittedName>
        <fullName evidence="6">DeoR faimly transcriptional regulator</fullName>
    </submittedName>
</protein>
<feature type="domain" description="Sugar-binding" evidence="5">
    <location>
        <begin position="63"/>
        <end position="317"/>
    </location>
</feature>
<dbReference type="AlphaFoldDB" id="A0A0B1Q695"/>
<evidence type="ECO:0000256" key="2">
    <source>
        <dbReference type="ARBA" id="ARBA00023015"/>
    </source>
</evidence>
<dbReference type="STRING" id="370622.LA66_13360"/>
<sequence length="321" mass="34108">MSRLSRRPADDSLAIRAAWLHFGAGLTQAEVAERLGVSGVKAHRLVARASQTGAVKVIIEGDVTECLQLEDRLSERFGLARCEVVPDLYESGLPLRALGMAGAAFMRREIESMQGGGVIGLGHGRTLAAAISSMPKVDGGQVRFVSLLGGLTRNFLANPHDVMHRLAENTGAAAYVLPVPFFANSVADRDVLLAQRGVNDVFQMALNADLMFVGIGIAQPEAQLVASRMIDIEEIREVQAGGGVGEMLGHFFDRDGLPIETSLSARTVSPGIDLLKNRRIVALAGGESKVRGIRSVLKSGLLAGLITDEKTASALLETDSF</sequence>
<dbReference type="Proteomes" id="UP000030826">
    <property type="component" value="Unassembled WGS sequence"/>
</dbReference>
<dbReference type="SUPFAM" id="SSF100950">
    <property type="entry name" value="NagB/RpiA/CoA transferase-like"/>
    <property type="match status" value="1"/>
</dbReference>
<dbReference type="InterPro" id="IPR051054">
    <property type="entry name" value="SorC_transcr_regulators"/>
</dbReference>
<organism evidence="6 7">
    <name type="scientific">Aureimonas altamirensis</name>
    <dbReference type="NCBI Taxonomy" id="370622"/>
    <lineage>
        <taxon>Bacteria</taxon>
        <taxon>Pseudomonadati</taxon>
        <taxon>Pseudomonadota</taxon>
        <taxon>Alphaproteobacteria</taxon>
        <taxon>Hyphomicrobiales</taxon>
        <taxon>Aurantimonadaceae</taxon>
        <taxon>Aureimonas</taxon>
    </lineage>
</organism>
<accession>A0A0B1Q695</accession>
<dbReference type="RefSeq" id="WP_039193941.1">
    <property type="nucleotide sequence ID" value="NZ_JRFJ01000003.1"/>
</dbReference>
<dbReference type="Gene3D" id="3.40.50.1360">
    <property type="match status" value="1"/>
</dbReference>
<comment type="similarity">
    <text evidence="1">Belongs to the SorC transcriptional regulatory family.</text>
</comment>
<dbReference type="GO" id="GO:0003677">
    <property type="term" value="F:DNA binding"/>
    <property type="evidence" value="ECO:0007669"/>
    <property type="project" value="UniProtKB-KW"/>
</dbReference>
<dbReference type="PANTHER" id="PTHR34294">
    <property type="entry name" value="TRANSCRIPTIONAL REGULATOR-RELATED"/>
    <property type="match status" value="1"/>
</dbReference>
<dbReference type="Pfam" id="PF04198">
    <property type="entry name" value="Sugar-bind"/>
    <property type="match status" value="1"/>
</dbReference>
<dbReference type="OrthoDB" id="7355674at2"/>
<dbReference type="InterPro" id="IPR007324">
    <property type="entry name" value="Sugar-bd_dom_put"/>
</dbReference>